<comment type="caution">
    <text evidence="2">The sequence shown here is derived from an EMBL/GenBank/DDBJ whole genome shotgun (WGS) entry which is preliminary data.</text>
</comment>
<protein>
    <submittedName>
        <fullName evidence="2">Uncharacterized protein</fullName>
    </submittedName>
</protein>
<feature type="chain" id="PRO_5041283709" evidence="1">
    <location>
        <begin position="21"/>
        <end position="72"/>
    </location>
</feature>
<gene>
    <name evidence="2" type="ORF">CYNAS_LOCUS7526</name>
</gene>
<feature type="signal peptide" evidence="1">
    <location>
        <begin position="1"/>
        <end position="20"/>
    </location>
</feature>
<dbReference type="EMBL" id="CATQJL010000112">
    <property type="protein sequence ID" value="CAJ0595543.1"/>
    <property type="molecule type" value="Genomic_DNA"/>
</dbReference>
<name>A0AA36GNY6_CYLNA</name>
<sequence length="72" mass="8248">MSSMLRRILLIFCLVLMVTSYPLTMDGMKMSEKILNPPYASTFMNCKDVDFGSVKTEDIPKIKKLYGCTYKP</sequence>
<reference evidence="2" key="1">
    <citation type="submission" date="2023-07" db="EMBL/GenBank/DDBJ databases">
        <authorList>
            <consortium name="CYATHOMIX"/>
        </authorList>
    </citation>
    <scope>NUCLEOTIDE SEQUENCE</scope>
    <source>
        <strain evidence="2">N/A</strain>
    </source>
</reference>
<organism evidence="2 3">
    <name type="scientific">Cylicocyclus nassatus</name>
    <name type="common">Nematode worm</name>
    <dbReference type="NCBI Taxonomy" id="53992"/>
    <lineage>
        <taxon>Eukaryota</taxon>
        <taxon>Metazoa</taxon>
        <taxon>Ecdysozoa</taxon>
        <taxon>Nematoda</taxon>
        <taxon>Chromadorea</taxon>
        <taxon>Rhabditida</taxon>
        <taxon>Rhabditina</taxon>
        <taxon>Rhabditomorpha</taxon>
        <taxon>Strongyloidea</taxon>
        <taxon>Strongylidae</taxon>
        <taxon>Cylicocyclus</taxon>
    </lineage>
</organism>
<keyword evidence="3" id="KW-1185">Reference proteome</keyword>
<evidence type="ECO:0000256" key="1">
    <source>
        <dbReference type="SAM" id="SignalP"/>
    </source>
</evidence>
<accession>A0AA36GNY6</accession>
<dbReference type="AlphaFoldDB" id="A0AA36GNY6"/>
<evidence type="ECO:0000313" key="2">
    <source>
        <dbReference type="EMBL" id="CAJ0595543.1"/>
    </source>
</evidence>
<dbReference type="Proteomes" id="UP001176961">
    <property type="component" value="Unassembled WGS sequence"/>
</dbReference>
<keyword evidence="1" id="KW-0732">Signal</keyword>
<evidence type="ECO:0000313" key="3">
    <source>
        <dbReference type="Proteomes" id="UP001176961"/>
    </source>
</evidence>
<proteinExistence type="predicted"/>